<evidence type="ECO:0000259" key="11">
    <source>
        <dbReference type="PROSITE" id="PS50878"/>
    </source>
</evidence>
<comment type="catalytic activity">
    <reaction evidence="9">
        <text>DNA(n) + a 2'-deoxyribonucleoside 5'-triphosphate = DNA(n+1) + diphosphate</text>
        <dbReference type="Rhea" id="RHEA:22508"/>
        <dbReference type="Rhea" id="RHEA-COMP:17339"/>
        <dbReference type="Rhea" id="RHEA-COMP:17340"/>
        <dbReference type="ChEBI" id="CHEBI:33019"/>
        <dbReference type="ChEBI" id="CHEBI:61560"/>
        <dbReference type="ChEBI" id="CHEBI:173112"/>
        <dbReference type="EC" id="2.7.7.49"/>
    </reaction>
</comment>
<evidence type="ECO:0000256" key="10">
    <source>
        <dbReference type="SAM" id="MobiDB-lite"/>
    </source>
</evidence>
<dbReference type="InterPro" id="IPR000477">
    <property type="entry name" value="RT_dom"/>
</dbReference>
<comment type="similarity">
    <text evidence="8">Belongs to the bacterial reverse transcriptase family.</text>
</comment>
<evidence type="ECO:0000313" key="13">
    <source>
        <dbReference type="Proteomes" id="UP000324797"/>
    </source>
</evidence>
<keyword evidence="5" id="KW-0460">Magnesium</keyword>
<keyword evidence="6 12" id="KW-0695">RNA-directed DNA polymerase</keyword>
<keyword evidence="13" id="KW-1185">Reference proteome</keyword>
<dbReference type="GO" id="GO:0046872">
    <property type="term" value="F:metal ion binding"/>
    <property type="evidence" value="ECO:0007669"/>
    <property type="project" value="UniProtKB-KW"/>
</dbReference>
<feature type="compositionally biased region" description="Acidic residues" evidence="10">
    <location>
        <begin position="323"/>
        <end position="337"/>
    </location>
</feature>
<feature type="domain" description="Reverse transcriptase" evidence="11">
    <location>
        <begin position="16"/>
        <end position="239"/>
    </location>
</feature>
<dbReference type="CDD" id="cd03487">
    <property type="entry name" value="RT_Bac_retron_II"/>
    <property type="match status" value="1"/>
</dbReference>
<dbReference type="InterPro" id="IPR051083">
    <property type="entry name" value="GrpII_Intron_Splice-Mob/Def"/>
</dbReference>
<evidence type="ECO:0000256" key="8">
    <source>
        <dbReference type="ARBA" id="ARBA00034120"/>
    </source>
</evidence>
<protein>
    <recommendedName>
        <fullName evidence="1">RNA-directed DNA polymerase</fullName>
        <ecNumber evidence="1">2.7.7.49</ecNumber>
    </recommendedName>
</protein>
<dbReference type="EMBL" id="VSTH01000095">
    <property type="protein sequence ID" value="TYO63636.1"/>
    <property type="molecule type" value="Genomic_DNA"/>
</dbReference>
<evidence type="ECO:0000256" key="3">
    <source>
        <dbReference type="ARBA" id="ARBA00022695"/>
    </source>
</evidence>
<gene>
    <name evidence="12" type="ORF">FXV83_26400</name>
</gene>
<evidence type="ECO:0000256" key="6">
    <source>
        <dbReference type="ARBA" id="ARBA00022918"/>
    </source>
</evidence>
<dbReference type="InterPro" id="IPR043502">
    <property type="entry name" value="DNA/RNA_pol_sf"/>
</dbReference>
<dbReference type="AlphaFoldDB" id="A0A5S4YGW7"/>
<dbReference type="RefSeq" id="WP_148742515.1">
    <property type="nucleotide sequence ID" value="NZ_VSTH01000095.1"/>
</dbReference>
<dbReference type="GO" id="GO:0003723">
    <property type="term" value="F:RNA binding"/>
    <property type="evidence" value="ECO:0007669"/>
    <property type="project" value="InterPro"/>
</dbReference>
<dbReference type="Pfam" id="PF00078">
    <property type="entry name" value="RVT_1"/>
    <property type="match status" value="1"/>
</dbReference>
<reference evidence="12 13" key="1">
    <citation type="submission" date="2019-08" db="EMBL/GenBank/DDBJ databases">
        <title>Bradyrhizobium hipponensis sp. nov., a rhizobium isolated from a Lupinus angustifolius root nodule in Tunisia.</title>
        <authorList>
            <person name="Off K."/>
            <person name="Rejili M."/>
            <person name="Mars M."/>
            <person name="Brachmann A."/>
            <person name="Marin M."/>
        </authorList>
    </citation>
    <scope>NUCLEOTIDE SEQUENCE [LARGE SCALE GENOMIC DNA]</scope>
    <source>
        <strain evidence="13">aSej3</strain>
    </source>
</reference>
<dbReference type="EC" id="2.7.7.49" evidence="1"/>
<dbReference type="GO" id="GO:0051607">
    <property type="term" value="P:defense response to virus"/>
    <property type="evidence" value="ECO:0007669"/>
    <property type="project" value="UniProtKB-KW"/>
</dbReference>
<dbReference type="PRINTS" id="PR00866">
    <property type="entry name" value="RNADNAPOLMS"/>
</dbReference>
<dbReference type="PROSITE" id="PS50878">
    <property type="entry name" value="RT_POL"/>
    <property type="match status" value="1"/>
</dbReference>
<proteinExistence type="inferred from homology"/>
<evidence type="ECO:0000256" key="5">
    <source>
        <dbReference type="ARBA" id="ARBA00022842"/>
    </source>
</evidence>
<keyword evidence="7" id="KW-0051">Antiviral defense</keyword>
<evidence type="ECO:0000256" key="4">
    <source>
        <dbReference type="ARBA" id="ARBA00022723"/>
    </source>
</evidence>
<name>A0A5S4YGW7_9BRAD</name>
<dbReference type="GO" id="GO:0003964">
    <property type="term" value="F:RNA-directed DNA polymerase activity"/>
    <property type="evidence" value="ECO:0007669"/>
    <property type="project" value="UniProtKB-KW"/>
</dbReference>
<keyword evidence="4" id="KW-0479">Metal-binding</keyword>
<comment type="caution">
    <text evidence="12">The sequence shown here is derived from an EMBL/GenBank/DDBJ whole genome shotgun (WGS) entry which is preliminary data.</text>
</comment>
<dbReference type="SUPFAM" id="SSF56672">
    <property type="entry name" value="DNA/RNA polymerases"/>
    <property type="match status" value="1"/>
</dbReference>
<sequence length="337" mass="37899">MSKLLPLLVAGTGLSEPDIIRIVSNAPLRYKSYRIPKRRGGNRTISQPARELKVLQRILTEEFLSKLPVHQSATAYRAGTSIKHNALAHALNGPILKFDFANFFPSIGARDWTVYCEREGLMLEARDIWISSNIFFHRWSRQGRLSLAIGAPSSPCLSNVLMNEFDEKIANAVASDQVTYTRYADDLAFSAKRTGYLNQVEKILRRTIKEIKFPNLTLNESKTILATKKYKRFVTGLTLTNDGKVSLGRERKRKIRAALKHYADDRLNIHEQAKLAGLISFAHDVERDFVLRMERTYGSELLQALKLVRLPSTRGGGGGGVEFDSDVSDASDPDDDF</sequence>
<keyword evidence="2" id="KW-0808">Transferase</keyword>
<keyword evidence="3" id="KW-0548">Nucleotidyltransferase</keyword>
<evidence type="ECO:0000256" key="2">
    <source>
        <dbReference type="ARBA" id="ARBA00022679"/>
    </source>
</evidence>
<evidence type="ECO:0000256" key="1">
    <source>
        <dbReference type="ARBA" id="ARBA00012493"/>
    </source>
</evidence>
<evidence type="ECO:0000313" key="12">
    <source>
        <dbReference type="EMBL" id="TYO63636.1"/>
    </source>
</evidence>
<dbReference type="InterPro" id="IPR000123">
    <property type="entry name" value="Reverse_transcriptase_msDNA"/>
</dbReference>
<feature type="region of interest" description="Disordered" evidence="10">
    <location>
        <begin position="316"/>
        <end position="337"/>
    </location>
</feature>
<organism evidence="12 13">
    <name type="scientific">Bradyrhizobium hipponense</name>
    <dbReference type="NCBI Taxonomy" id="2605638"/>
    <lineage>
        <taxon>Bacteria</taxon>
        <taxon>Pseudomonadati</taxon>
        <taxon>Pseudomonadota</taxon>
        <taxon>Alphaproteobacteria</taxon>
        <taxon>Hyphomicrobiales</taxon>
        <taxon>Nitrobacteraceae</taxon>
        <taxon>Bradyrhizobium</taxon>
    </lineage>
</organism>
<evidence type="ECO:0000256" key="9">
    <source>
        <dbReference type="ARBA" id="ARBA00048173"/>
    </source>
</evidence>
<dbReference type="NCBIfam" id="NF038233">
    <property type="entry name" value="retron_St85_RT"/>
    <property type="match status" value="1"/>
</dbReference>
<accession>A0A5S4YGW7</accession>
<evidence type="ECO:0000256" key="7">
    <source>
        <dbReference type="ARBA" id="ARBA00023118"/>
    </source>
</evidence>
<dbReference type="PANTHER" id="PTHR34047">
    <property type="entry name" value="NUCLEAR INTRON MATURASE 1, MITOCHONDRIAL-RELATED"/>
    <property type="match status" value="1"/>
</dbReference>
<dbReference type="PANTHER" id="PTHR34047:SF7">
    <property type="entry name" value="RNA-DIRECTED DNA POLYMERASE"/>
    <property type="match status" value="1"/>
</dbReference>
<dbReference type="Proteomes" id="UP000324797">
    <property type="component" value="Unassembled WGS sequence"/>
</dbReference>